<evidence type="ECO:0000256" key="10">
    <source>
        <dbReference type="SAM" id="MobiDB-lite"/>
    </source>
</evidence>
<dbReference type="CDD" id="cd18793">
    <property type="entry name" value="SF2_C_SNF"/>
    <property type="match status" value="1"/>
</dbReference>
<proteinExistence type="predicted"/>
<dbReference type="PROSITE" id="PS51194">
    <property type="entry name" value="HELICASE_CTER"/>
    <property type="match status" value="1"/>
</dbReference>
<name>A0ABR3I944_LOXSC</name>
<dbReference type="Pfam" id="PF00176">
    <property type="entry name" value="SNF2-rel_dom"/>
    <property type="match status" value="1"/>
</dbReference>
<evidence type="ECO:0000313" key="13">
    <source>
        <dbReference type="EMBL" id="KAL0892789.1"/>
    </source>
</evidence>
<dbReference type="InterPro" id="IPR050496">
    <property type="entry name" value="SNF2_RAD54_helicase_repair"/>
</dbReference>
<dbReference type="SMART" id="SM00490">
    <property type="entry name" value="HELICc"/>
    <property type="match status" value="1"/>
</dbReference>
<dbReference type="PANTHER" id="PTHR45629">
    <property type="entry name" value="SNF2/RAD54 FAMILY MEMBER"/>
    <property type="match status" value="1"/>
</dbReference>
<dbReference type="InterPro" id="IPR027417">
    <property type="entry name" value="P-loop_NTPase"/>
</dbReference>
<feature type="compositionally biased region" description="Acidic residues" evidence="10">
    <location>
        <begin position="80"/>
        <end position="99"/>
    </location>
</feature>
<feature type="compositionally biased region" description="Polar residues" evidence="10">
    <location>
        <begin position="855"/>
        <end position="875"/>
    </location>
</feature>
<dbReference type="PANTHER" id="PTHR45629:SF7">
    <property type="entry name" value="DNA EXCISION REPAIR PROTEIN ERCC-6-RELATED"/>
    <property type="match status" value="1"/>
</dbReference>
<evidence type="ECO:0000256" key="8">
    <source>
        <dbReference type="ARBA" id="ARBA00024776"/>
    </source>
</evidence>
<evidence type="ECO:0000256" key="7">
    <source>
        <dbReference type="ARBA" id="ARBA00023306"/>
    </source>
</evidence>
<evidence type="ECO:0000313" key="14">
    <source>
        <dbReference type="Proteomes" id="UP001549920"/>
    </source>
</evidence>
<feature type="region of interest" description="Disordered" evidence="10">
    <location>
        <begin position="739"/>
        <end position="780"/>
    </location>
</feature>
<evidence type="ECO:0000259" key="11">
    <source>
        <dbReference type="PROSITE" id="PS51192"/>
    </source>
</evidence>
<evidence type="ECO:0000256" key="4">
    <source>
        <dbReference type="ARBA" id="ARBA00022776"/>
    </source>
</evidence>
<evidence type="ECO:0000256" key="2">
    <source>
        <dbReference type="ARBA" id="ARBA00015341"/>
    </source>
</evidence>
<dbReference type="SMART" id="SM00487">
    <property type="entry name" value="DEXDc"/>
    <property type="match status" value="1"/>
</dbReference>
<dbReference type="SUPFAM" id="SSF52540">
    <property type="entry name" value="P-loop containing nucleoside triphosphate hydrolases"/>
    <property type="match status" value="2"/>
</dbReference>
<dbReference type="InterPro" id="IPR014001">
    <property type="entry name" value="Helicase_ATP-bd"/>
</dbReference>
<keyword evidence="14" id="KW-1185">Reference proteome</keyword>
<feature type="compositionally biased region" description="Polar residues" evidence="10">
    <location>
        <begin position="741"/>
        <end position="750"/>
    </location>
</feature>
<accession>A0ABR3I944</accession>
<evidence type="ECO:0000256" key="6">
    <source>
        <dbReference type="ARBA" id="ARBA00023254"/>
    </source>
</evidence>
<feature type="region of interest" description="Disordered" evidence="10">
    <location>
        <begin position="50"/>
        <end position="113"/>
    </location>
</feature>
<keyword evidence="5" id="KW-0378">Hydrolase</keyword>
<comment type="caution">
    <text evidence="13">The sequence shown here is derived from an EMBL/GenBank/DDBJ whole genome shotgun (WGS) entry which is preliminary data.</text>
</comment>
<feature type="domain" description="Helicase ATP-binding" evidence="11">
    <location>
        <begin position="196"/>
        <end position="366"/>
    </location>
</feature>
<evidence type="ECO:0000259" key="12">
    <source>
        <dbReference type="PROSITE" id="PS51194"/>
    </source>
</evidence>
<feature type="compositionally biased region" description="Basic and acidic residues" evidence="10">
    <location>
        <begin position="67"/>
        <end position="79"/>
    </location>
</feature>
<evidence type="ECO:0000256" key="1">
    <source>
        <dbReference type="ARBA" id="ARBA00011467"/>
    </source>
</evidence>
<keyword evidence="3" id="KW-0132">Cell division</keyword>
<feature type="region of interest" description="Disordered" evidence="10">
    <location>
        <begin position="819"/>
        <end position="926"/>
    </location>
</feature>
<dbReference type="EMBL" id="JBEUOH010000006">
    <property type="protein sequence ID" value="KAL0892789.1"/>
    <property type="molecule type" value="Genomic_DNA"/>
</dbReference>
<sequence length="1016" mass="116052">MVDINKYLETQLALAKQRTVHKIGKNNDVSLLSKNAAEKISIKEEQKLLKKGRKLTQENSSRTACTDSEKPSTSKSKDKEDEDDDSDYLPSCDEDDDEPVIPSLPSTSRSKKNLKKIVDDGDRQFYDNRLKDWRENLVAARTGNVVNDTHSADIQYLLDGNKDVEKFHHLEQGMRIPIFIWKQLYKYQKTGVKWLWELHQVQSGGLLGDEMGLGKTVQIIAFLAGLANTDSGTWGGLGPSIIVAPCTVIYQWVSHFHYWCPYLRVAVLHNSGSHVGNHNKLIRDIHHSHGILLITYAGVVKYTKDLLAHKWHYIILDEGHKIRNPDTQVSKQIKRFQTPHRLLITGSPMQNSLQELWSLFDFMSPGLLGTHHAFMEFFANPITQGGYANATELQEATALEIAIALKKMITPYMLRRTKAEVQDHIKLPEKNEQVLFCALSQEQRDLYMGYLMGSTVRSILDKESRYGDPLRARVLVALSTLRKICNHPDLYLYEMDEEQPVFDETFGHWKRSGKMTVVNSLLKIWQKQGHRTLIFSQSRAMICIIEQFLQNHDYKYLKMDGTVVVSQRQNLIKTFNENPEYLVFLSTTRVGGLGVNLTGADRVIIYDPDWNPATDNQAKERAWRIGQEKNVTVYRLLSAGTIEEKIYQRQIFKHFLSNRILVDPNQKNVLTTSTLQGLFTLEEPNRDGDTETASLFKHTKVNVDNNKEKDKIHLSGGVSFSKKKIEAMKRMAKEISKKISKNVQTPSTSVTEEDPRERYKKKRELLLNPPEAPQEPEINLMDDKITTATFDNVMSELDIVNMHAKENYEEKLIQEVLSKHKKDSDCKDDKIEHEESSNENKEEGELHSDDESNDSKSNPTLDNSNREQIIASQNESKQKSELSKDKTPPEGKQEVSSKPDNADKYIDNKNNKKRKRKDSSVSETEIESLLAVKKVKKKKHKHDKGEKSKNDDDYVLNKLFAKASVKSALQHDAVVGLAEKEKRLRLKEEASKVAKTAVRAIKFSSSSKLKKTAVVL</sequence>
<keyword evidence="4" id="KW-0498">Mitosis</keyword>
<dbReference type="InterPro" id="IPR049730">
    <property type="entry name" value="SNF2/RAD54-like_C"/>
</dbReference>
<feature type="compositionally biased region" description="Basic and acidic residues" evidence="10">
    <location>
        <begin position="822"/>
        <end position="854"/>
    </location>
</feature>
<dbReference type="InterPro" id="IPR001650">
    <property type="entry name" value="Helicase_C-like"/>
</dbReference>
<dbReference type="Proteomes" id="UP001549920">
    <property type="component" value="Unassembled WGS sequence"/>
</dbReference>
<dbReference type="InterPro" id="IPR000330">
    <property type="entry name" value="SNF2_N"/>
</dbReference>
<organism evidence="13 14">
    <name type="scientific">Loxostege sticticalis</name>
    <name type="common">Beet webworm moth</name>
    <dbReference type="NCBI Taxonomy" id="481309"/>
    <lineage>
        <taxon>Eukaryota</taxon>
        <taxon>Metazoa</taxon>
        <taxon>Ecdysozoa</taxon>
        <taxon>Arthropoda</taxon>
        <taxon>Hexapoda</taxon>
        <taxon>Insecta</taxon>
        <taxon>Pterygota</taxon>
        <taxon>Neoptera</taxon>
        <taxon>Endopterygota</taxon>
        <taxon>Lepidoptera</taxon>
        <taxon>Glossata</taxon>
        <taxon>Ditrysia</taxon>
        <taxon>Pyraloidea</taxon>
        <taxon>Crambidae</taxon>
        <taxon>Pyraustinae</taxon>
        <taxon>Loxostege</taxon>
    </lineage>
</organism>
<keyword evidence="6" id="KW-0469">Meiosis</keyword>
<protein>
    <recommendedName>
        <fullName evidence="2">DNA repair and recombination protein RAD54-like</fullName>
    </recommendedName>
    <alternativeName>
        <fullName evidence="9">Protein okra</fullName>
    </alternativeName>
</protein>
<dbReference type="PROSITE" id="PS51192">
    <property type="entry name" value="HELICASE_ATP_BIND_1"/>
    <property type="match status" value="1"/>
</dbReference>
<dbReference type="InterPro" id="IPR038718">
    <property type="entry name" value="SNF2-like_sf"/>
</dbReference>
<evidence type="ECO:0000256" key="9">
    <source>
        <dbReference type="ARBA" id="ARBA00029956"/>
    </source>
</evidence>
<feature type="compositionally biased region" description="Polar residues" evidence="10">
    <location>
        <begin position="57"/>
        <end position="66"/>
    </location>
</feature>
<dbReference type="CDD" id="cd18000">
    <property type="entry name" value="DEXHc_ERCC6"/>
    <property type="match status" value="1"/>
</dbReference>
<evidence type="ECO:0000256" key="5">
    <source>
        <dbReference type="ARBA" id="ARBA00022801"/>
    </source>
</evidence>
<feature type="domain" description="Helicase C-terminal" evidence="12">
    <location>
        <begin position="517"/>
        <end position="670"/>
    </location>
</feature>
<dbReference type="Gene3D" id="3.40.50.300">
    <property type="entry name" value="P-loop containing nucleotide triphosphate hydrolases"/>
    <property type="match status" value="1"/>
</dbReference>
<feature type="compositionally biased region" description="Basic and acidic residues" evidence="10">
    <location>
        <begin position="876"/>
        <end position="910"/>
    </location>
</feature>
<dbReference type="Gene3D" id="3.40.50.10810">
    <property type="entry name" value="Tandem AAA-ATPase domain"/>
    <property type="match status" value="1"/>
</dbReference>
<gene>
    <name evidence="13" type="ORF">ABMA27_014490</name>
</gene>
<dbReference type="Pfam" id="PF00271">
    <property type="entry name" value="Helicase_C"/>
    <property type="match status" value="1"/>
</dbReference>
<keyword evidence="7" id="KW-0131">Cell cycle</keyword>
<evidence type="ECO:0000256" key="3">
    <source>
        <dbReference type="ARBA" id="ARBA00022618"/>
    </source>
</evidence>
<reference evidence="13 14" key="1">
    <citation type="submission" date="2024-06" db="EMBL/GenBank/DDBJ databases">
        <title>A chromosome-level genome assembly of beet webworm, Loxostege sticticalis.</title>
        <authorList>
            <person name="Zhang Y."/>
        </authorList>
    </citation>
    <scope>NUCLEOTIDE SEQUENCE [LARGE SCALE GENOMIC DNA]</scope>
    <source>
        <strain evidence="13">AQ026</strain>
        <tissue evidence="13">Whole body</tissue>
    </source>
</reference>
<comment type="subunit">
    <text evidence="1">Interacts (via N-terminus) with spn-A/Rad51.</text>
</comment>
<comment type="function">
    <text evidence="8">Involved in mitotic DNA repair and meiotic recombination. Functions in the recombinational DNA repair pathway. Essential for interhomolog gene conversion (GC), but may have a less important role in intersister GC than spn-A/Rad51. In the presence of DNA, spn-A/Rad51 enhances the ATPase activity of okr/Rad54.</text>
</comment>